<name>A0A4P7IIH1_9ACTN</name>
<dbReference type="EMBL" id="CP038436">
    <property type="protein sequence ID" value="QBX57176.1"/>
    <property type="molecule type" value="Genomic_DNA"/>
</dbReference>
<sequence>MTVRPAESADSAQWLLQPDVDWWDLVRYGPPGFDVYVRIAFADGAHRDGEEPALRAALATLVDHTTTPMTGYAAIWEGWTSRASVPEAPRLPIPEREMVLFAGRVDELRDAPALAWYGSSQGIHQEPHLVWPEDHAWCVACEVDEEIEFTVGCSADAFRALASALPGAVRQVPYGEAAPLYRDSP</sequence>
<organism evidence="1 2">
    <name type="scientific">Nocardioides seonyuensis</name>
    <dbReference type="NCBI Taxonomy" id="2518371"/>
    <lineage>
        <taxon>Bacteria</taxon>
        <taxon>Bacillati</taxon>
        <taxon>Actinomycetota</taxon>
        <taxon>Actinomycetes</taxon>
        <taxon>Propionibacteriales</taxon>
        <taxon>Nocardioidaceae</taxon>
        <taxon>Nocardioides</taxon>
    </lineage>
</organism>
<accession>A0A4P7IIH1</accession>
<proteinExistence type="predicted"/>
<keyword evidence="2" id="KW-1185">Reference proteome</keyword>
<dbReference type="RefSeq" id="WP_135269161.1">
    <property type="nucleotide sequence ID" value="NZ_CP038436.1"/>
</dbReference>
<dbReference type="AlphaFoldDB" id="A0A4P7IIH1"/>
<gene>
    <name evidence="1" type="ORF">EXE58_18245</name>
</gene>
<evidence type="ECO:0000313" key="2">
    <source>
        <dbReference type="Proteomes" id="UP000294853"/>
    </source>
</evidence>
<dbReference type="OrthoDB" id="2426596at2"/>
<reference evidence="1 2" key="1">
    <citation type="submission" date="2019-03" db="EMBL/GenBank/DDBJ databases">
        <title>Three New Species of Nocardioides, Nocardioides euryhalodurans sp. nov., Nocardioides seonyuensis sp. nov. and Nocardioides eburneoflavus sp. nov. Iolated from Soil.</title>
        <authorList>
            <person name="Roh S.G."/>
            <person name="Lee C."/>
            <person name="Kim M.-K."/>
            <person name="Kim S.B."/>
        </authorList>
    </citation>
    <scope>NUCLEOTIDE SEQUENCE [LARGE SCALE GENOMIC DNA]</scope>
    <source>
        <strain evidence="1 2">MMS17-SY207-3</strain>
    </source>
</reference>
<dbReference type="KEGG" id="nsn:EXE58_18245"/>
<dbReference type="Proteomes" id="UP000294853">
    <property type="component" value="Chromosome"/>
</dbReference>
<protein>
    <submittedName>
        <fullName evidence="1">Uncharacterized protein</fullName>
    </submittedName>
</protein>
<evidence type="ECO:0000313" key="1">
    <source>
        <dbReference type="EMBL" id="QBX57176.1"/>
    </source>
</evidence>